<feature type="transmembrane region" description="Helical" evidence="1">
    <location>
        <begin position="16"/>
        <end position="35"/>
    </location>
</feature>
<feature type="transmembrane region" description="Helical" evidence="1">
    <location>
        <begin position="87"/>
        <end position="107"/>
    </location>
</feature>
<name>A0A6N2UN09_9FIRM</name>
<feature type="transmembrane region" description="Helical" evidence="1">
    <location>
        <begin position="187"/>
        <end position="207"/>
    </location>
</feature>
<feature type="transmembrane region" description="Helical" evidence="1">
    <location>
        <begin position="480"/>
        <end position="498"/>
    </location>
</feature>
<dbReference type="AlphaFoldDB" id="A0A6N2UN09"/>
<reference evidence="2" key="1">
    <citation type="submission" date="2019-11" db="EMBL/GenBank/DDBJ databases">
        <authorList>
            <person name="Feng L."/>
        </authorList>
    </citation>
    <scope>NUCLEOTIDE SEQUENCE</scope>
    <source>
        <strain evidence="2">CnexileLFYP112</strain>
    </source>
</reference>
<organism evidence="2">
    <name type="scientific">[Clostridium] nexile</name>
    <dbReference type="NCBI Taxonomy" id="29361"/>
    <lineage>
        <taxon>Bacteria</taxon>
        <taxon>Bacillati</taxon>
        <taxon>Bacillota</taxon>
        <taxon>Clostridia</taxon>
        <taxon>Lachnospirales</taxon>
        <taxon>Lachnospiraceae</taxon>
        <taxon>Tyzzerella</taxon>
    </lineage>
</organism>
<keyword evidence="1" id="KW-0812">Transmembrane</keyword>
<evidence type="ECO:0000313" key="2">
    <source>
        <dbReference type="EMBL" id="VYT18212.1"/>
    </source>
</evidence>
<accession>A0A6N2UN09</accession>
<feature type="transmembrane region" description="Helical" evidence="1">
    <location>
        <begin position="41"/>
        <end position="66"/>
    </location>
</feature>
<dbReference type="InterPro" id="IPR046062">
    <property type="entry name" value="DUF6020"/>
</dbReference>
<proteinExistence type="predicted"/>
<evidence type="ECO:0000256" key="1">
    <source>
        <dbReference type="SAM" id="Phobius"/>
    </source>
</evidence>
<dbReference type="Pfam" id="PF19484">
    <property type="entry name" value="DUF6020"/>
    <property type="match status" value="1"/>
</dbReference>
<keyword evidence="1" id="KW-1133">Transmembrane helix</keyword>
<feature type="transmembrane region" description="Helical" evidence="1">
    <location>
        <begin position="504"/>
        <end position="521"/>
    </location>
</feature>
<protein>
    <recommendedName>
        <fullName evidence="3">Glycosyltransferase RgtA/B/C/D-like domain-containing protein</fullName>
    </recommendedName>
</protein>
<evidence type="ECO:0008006" key="3">
    <source>
        <dbReference type="Google" id="ProtNLM"/>
    </source>
</evidence>
<sequence>MKFEVKWKREKKERNFLIVLSIVFAVFWVLGNYEVLGFSGLSLICVCTARVILYSIILYILLGIIWDKILAFEMMDSKEERKKSKKLYWGIVGICLICWLPYFLTLYPGVVTWDSEWQVEQAIGVSSYSNHQPWIQTLMIKFCCFLGKLISDSINTGVAIYVMFQMCVLALIYAYVIYYLYQKGTRRIYLIGCLIFYAVFPINAFYAVTMWKDVLMGAIVLLFSVILWKMECNEQTKVDWILFFITGILISLLRSNGFYAYVLCIPFIIFFMKKKRVQTGLICIATVFLVMFVKGPVMEHYKVVQPDTIEALSIPAQHIARVITDGGELTQEQEELLSKVVDLERVPKEYDSTISDPIKTLVREKGNQDYIKEHAKEYLKLWLELGMKYPGTYLKAQIDQTRGFWCPGVEYWAVSTEVKDNTFGMVRDSKLPSVFQAGLEKVEGFFYAMPVIEWFWGIGIYTWIAIAMFWISIFKKQKILVFFPVLAIVDSLMIATPVFAEFRYAYAVVVTVPFFIAIGCSKKHLILADKKILVYDNIN</sequence>
<feature type="transmembrane region" description="Helical" evidence="1">
    <location>
        <begin position="214"/>
        <end position="230"/>
    </location>
</feature>
<feature type="transmembrane region" description="Helical" evidence="1">
    <location>
        <begin position="242"/>
        <end position="272"/>
    </location>
</feature>
<feature type="transmembrane region" description="Helical" evidence="1">
    <location>
        <begin position="158"/>
        <end position="181"/>
    </location>
</feature>
<keyword evidence="1" id="KW-0472">Membrane</keyword>
<gene>
    <name evidence="2" type="ORF">CNLFYP112_02138</name>
</gene>
<feature type="transmembrane region" description="Helical" evidence="1">
    <location>
        <begin position="454"/>
        <end position="473"/>
    </location>
</feature>
<dbReference type="EMBL" id="CACRTG010000021">
    <property type="protein sequence ID" value="VYT18212.1"/>
    <property type="molecule type" value="Genomic_DNA"/>
</dbReference>